<dbReference type="Proteomes" id="UP000294134">
    <property type="component" value="Segment"/>
</dbReference>
<gene>
    <name evidence="1" type="ORF">PSA21_278</name>
</gene>
<evidence type="ECO:0000313" key="2">
    <source>
        <dbReference type="Proteomes" id="UP000294134"/>
    </source>
</evidence>
<accession>A0A481W601</accession>
<keyword evidence="2" id="KW-1185">Reference proteome</keyword>
<proteinExistence type="predicted"/>
<evidence type="ECO:0000313" key="1">
    <source>
        <dbReference type="EMBL" id="QBJ02804.1"/>
    </source>
</evidence>
<dbReference type="EMBL" id="MK552327">
    <property type="protein sequence ID" value="QBJ02804.1"/>
    <property type="molecule type" value="Genomic_DNA"/>
</dbReference>
<name>A0A481W601_9CAUD</name>
<protein>
    <submittedName>
        <fullName evidence="1">Uncharacterized protein</fullName>
    </submittedName>
</protein>
<reference evidence="1 2" key="1">
    <citation type="submission" date="2019-02" db="EMBL/GenBank/DDBJ databases">
        <authorList>
            <person name="Frampton R.A."/>
            <person name="Wojtus J.K."/>
            <person name="Fineran P.C."/>
            <person name="Hendrickson H.L."/>
        </authorList>
    </citation>
    <scope>NUCLEOTIDE SEQUENCE [LARGE SCALE GENOMIC DNA]</scope>
</reference>
<organism evidence="1 2">
    <name type="scientific">Pseudomonas phage Psa21</name>
    <dbReference type="NCBI Taxonomy" id="2530023"/>
    <lineage>
        <taxon>Viruses</taxon>
        <taxon>Duplodnaviria</taxon>
        <taxon>Heunggongvirae</taxon>
        <taxon>Uroviricota</taxon>
        <taxon>Caudoviricetes</taxon>
        <taxon>Chimalliviridae</taxon>
        <taxon>Tepukevirus</taxon>
        <taxon>Tepukevirus Psa21</taxon>
    </lineage>
</organism>
<sequence length="461" mass="53259">MQVSMGETILHTVTLAYGPVNGVSILRTTPEEAEVVAGWLRDGSIVCDIKQSGFCINDTLFTKVISGESIENIFVAYITWYDECPFPFFTPKDYCESAFFDTSKSHIGLRQYCFQNDQLHMFDADFLELMHAHRRNITKRADADPSIPDELDVEMDEQWRVANSSIKPDQWPSFMPGGVYNKELHRQNCEELAQLYPNVEILRLPDLFKRNGEIDEVSLQKKRANLHQALQRNVNDTTWLAGLFASFRGAISSVAKMKDVANAIDVKMREAHEMALTPTERCRQLDVRTSRIKLIDCYATQIFAAKPRMSPYTNTDINALLWLLSEIRHNDEFFKGIPITKTVLPYIGKVLHDLEIYVQKDIFDVAPELSPKETLDTLVLRYIAMINVNTDKGFDWTVDYYGEYTNLNHLLWMLKEVQENPEQSHTKKHRWIGFVQSQLVAYKFTTVNYERNATRWILDGQ</sequence>